<feature type="chain" id="PRO_5008769816" evidence="1">
    <location>
        <begin position="28"/>
        <end position="190"/>
    </location>
</feature>
<sequence>MPPDFSCSLCSPYLLLLLLLQAGRVDGLKCYTGDSFSRVADVPVMTCNSSLESQCQFVCERMEFTNSTDGSLIVIDVCRYGCASAAQCQQYTSFNGGMFDVQRVCDCSWSTDDAFWTKYNLNGQGPKFCCPTCYLGLSYSPQRCPSALSMNFGCCSGDSCNLNAGARVKQTALVWFFPLMMSYFRSHVMV</sequence>
<accession>L1IAJ1</accession>
<feature type="signal peptide" evidence="1">
    <location>
        <begin position="1"/>
        <end position="27"/>
    </location>
</feature>
<evidence type="ECO:0000313" key="2">
    <source>
        <dbReference type="EMBL" id="EKX33127.1"/>
    </source>
</evidence>
<dbReference type="KEGG" id="gtt:GUITHDRAFT_156151"/>
<dbReference type="EMBL" id="JH993155">
    <property type="protein sequence ID" value="EKX33127.1"/>
    <property type="molecule type" value="Genomic_DNA"/>
</dbReference>
<dbReference type="Proteomes" id="UP000011087">
    <property type="component" value="Unassembled WGS sequence"/>
</dbReference>
<reference evidence="4" key="2">
    <citation type="submission" date="2012-11" db="EMBL/GenBank/DDBJ databases">
        <authorList>
            <person name="Kuo A."/>
            <person name="Curtis B.A."/>
            <person name="Tanifuji G."/>
            <person name="Burki F."/>
            <person name="Gruber A."/>
            <person name="Irimia M."/>
            <person name="Maruyama S."/>
            <person name="Arias M.C."/>
            <person name="Ball S.G."/>
            <person name="Gile G.H."/>
            <person name="Hirakawa Y."/>
            <person name="Hopkins J.F."/>
            <person name="Rensing S.A."/>
            <person name="Schmutz J."/>
            <person name="Symeonidi A."/>
            <person name="Elias M."/>
            <person name="Eveleigh R.J."/>
            <person name="Herman E.K."/>
            <person name="Klute M.J."/>
            <person name="Nakayama T."/>
            <person name="Obornik M."/>
            <person name="Reyes-Prieto A."/>
            <person name="Armbrust E.V."/>
            <person name="Aves S.J."/>
            <person name="Beiko R.G."/>
            <person name="Coutinho P."/>
            <person name="Dacks J.B."/>
            <person name="Durnford D.G."/>
            <person name="Fast N.M."/>
            <person name="Green B.R."/>
            <person name="Grisdale C."/>
            <person name="Hempe F."/>
            <person name="Henrissat B."/>
            <person name="Hoppner M.P."/>
            <person name="Ishida K.-I."/>
            <person name="Kim E."/>
            <person name="Koreny L."/>
            <person name="Kroth P.G."/>
            <person name="Liu Y."/>
            <person name="Malik S.-B."/>
            <person name="Maier U.G."/>
            <person name="McRose D."/>
            <person name="Mock T."/>
            <person name="Neilson J.A."/>
            <person name="Onodera N.T."/>
            <person name="Poole A.M."/>
            <person name="Pritham E.J."/>
            <person name="Richards T.A."/>
            <person name="Rocap G."/>
            <person name="Roy S.W."/>
            <person name="Sarai C."/>
            <person name="Schaack S."/>
            <person name="Shirato S."/>
            <person name="Slamovits C.H."/>
            <person name="Spencer D.F."/>
            <person name="Suzuki S."/>
            <person name="Worden A.Z."/>
            <person name="Zauner S."/>
            <person name="Barry K."/>
            <person name="Bell C."/>
            <person name="Bharti A.K."/>
            <person name="Crow J.A."/>
            <person name="Grimwood J."/>
            <person name="Kramer R."/>
            <person name="Lindquist E."/>
            <person name="Lucas S."/>
            <person name="Salamov A."/>
            <person name="McFadden G.I."/>
            <person name="Lane C.E."/>
            <person name="Keeling P.J."/>
            <person name="Gray M.W."/>
            <person name="Grigoriev I.V."/>
            <person name="Archibald J.M."/>
        </authorList>
    </citation>
    <scope>NUCLEOTIDE SEQUENCE</scope>
    <source>
        <strain evidence="4">CCMP2712</strain>
    </source>
</reference>
<gene>
    <name evidence="2" type="ORF">GUITHDRAFT_156151</name>
</gene>
<evidence type="ECO:0000313" key="3">
    <source>
        <dbReference type="EnsemblProtists" id="EKX33127"/>
    </source>
</evidence>
<dbReference type="PaxDb" id="55529-EKX33127"/>
<protein>
    <submittedName>
        <fullName evidence="2 3">Uncharacterized protein</fullName>
    </submittedName>
</protein>
<dbReference type="AlphaFoldDB" id="L1IAJ1"/>
<keyword evidence="1" id="KW-0732">Signal</keyword>
<name>L1IAJ1_GUITC</name>
<dbReference type="HOGENOM" id="CLU_1430522_0_0_1"/>
<evidence type="ECO:0000313" key="4">
    <source>
        <dbReference type="Proteomes" id="UP000011087"/>
    </source>
</evidence>
<reference evidence="2 4" key="1">
    <citation type="journal article" date="2012" name="Nature">
        <title>Algal genomes reveal evolutionary mosaicism and the fate of nucleomorphs.</title>
        <authorList>
            <consortium name="DOE Joint Genome Institute"/>
            <person name="Curtis B.A."/>
            <person name="Tanifuji G."/>
            <person name="Burki F."/>
            <person name="Gruber A."/>
            <person name="Irimia M."/>
            <person name="Maruyama S."/>
            <person name="Arias M.C."/>
            <person name="Ball S.G."/>
            <person name="Gile G.H."/>
            <person name="Hirakawa Y."/>
            <person name="Hopkins J.F."/>
            <person name="Kuo A."/>
            <person name="Rensing S.A."/>
            <person name="Schmutz J."/>
            <person name="Symeonidi A."/>
            <person name="Elias M."/>
            <person name="Eveleigh R.J."/>
            <person name="Herman E.K."/>
            <person name="Klute M.J."/>
            <person name="Nakayama T."/>
            <person name="Obornik M."/>
            <person name="Reyes-Prieto A."/>
            <person name="Armbrust E.V."/>
            <person name="Aves S.J."/>
            <person name="Beiko R.G."/>
            <person name="Coutinho P."/>
            <person name="Dacks J.B."/>
            <person name="Durnford D.G."/>
            <person name="Fast N.M."/>
            <person name="Green B.R."/>
            <person name="Grisdale C.J."/>
            <person name="Hempel F."/>
            <person name="Henrissat B."/>
            <person name="Hoppner M.P."/>
            <person name="Ishida K."/>
            <person name="Kim E."/>
            <person name="Koreny L."/>
            <person name="Kroth P.G."/>
            <person name="Liu Y."/>
            <person name="Malik S.B."/>
            <person name="Maier U.G."/>
            <person name="McRose D."/>
            <person name="Mock T."/>
            <person name="Neilson J.A."/>
            <person name="Onodera N.T."/>
            <person name="Poole A.M."/>
            <person name="Pritham E.J."/>
            <person name="Richards T.A."/>
            <person name="Rocap G."/>
            <person name="Roy S.W."/>
            <person name="Sarai C."/>
            <person name="Schaack S."/>
            <person name="Shirato S."/>
            <person name="Slamovits C.H."/>
            <person name="Spencer D.F."/>
            <person name="Suzuki S."/>
            <person name="Worden A.Z."/>
            <person name="Zauner S."/>
            <person name="Barry K."/>
            <person name="Bell C."/>
            <person name="Bharti A.K."/>
            <person name="Crow J.A."/>
            <person name="Grimwood J."/>
            <person name="Kramer R."/>
            <person name="Lindquist E."/>
            <person name="Lucas S."/>
            <person name="Salamov A."/>
            <person name="McFadden G.I."/>
            <person name="Lane C.E."/>
            <person name="Keeling P.J."/>
            <person name="Gray M.W."/>
            <person name="Grigoriev I.V."/>
            <person name="Archibald J.M."/>
        </authorList>
    </citation>
    <scope>NUCLEOTIDE SEQUENCE</scope>
    <source>
        <strain evidence="2 4">CCMP2712</strain>
    </source>
</reference>
<dbReference type="RefSeq" id="XP_005820107.1">
    <property type="nucleotide sequence ID" value="XM_005820050.1"/>
</dbReference>
<dbReference type="GeneID" id="17289860"/>
<organism evidence="2">
    <name type="scientific">Guillardia theta (strain CCMP2712)</name>
    <name type="common">Cryptophyte</name>
    <dbReference type="NCBI Taxonomy" id="905079"/>
    <lineage>
        <taxon>Eukaryota</taxon>
        <taxon>Cryptophyceae</taxon>
        <taxon>Pyrenomonadales</taxon>
        <taxon>Geminigeraceae</taxon>
        <taxon>Guillardia</taxon>
    </lineage>
</organism>
<proteinExistence type="predicted"/>
<reference evidence="3" key="3">
    <citation type="submission" date="2015-06" db="UniProtKB">
        <authorList>
            <consortium name="EnsemblProtists"/>
        </authorList>
    </citation>
    <scope>IDENTIFICATION</scope>
</reference>
<dbReference type="EnsemblProtists" id="EKX33127">
    <property type="protein sequence ID" value="EKX33127"/>
    <property type="gene ID" value="GUITHDRAFT_156151"/>
</dbReference>
<evidence type="ECO:0000256" key="1">
    <source>
        <dbReference type="SAM" id="SignalP"/>
    </source>
</evidence>
<keyword evidence="4" id="KW-1185">Reference proteome</keyword>